<dbReference type="PANTHER" id="PTHR30204:SF0">
    <property type="entry name" value="REDOX-SENSITIVE TRANSCRIPTIONAL ACTIVATOR SOXR"/>
    <property type="match status" value="1"/>
</dbReference>
<keyword evidence="1" id="KW-0001">2Fe-2S</keyword>
<dbReference type="InterPro" id="IPR009061">
    <property type="entry name" value="DNA-bd_dom_put_sf"/>
</dbReference>
<keyword evidence="1" id="KW-0479">Metal-binding</keyword>
<organism evidence="6 7">
    <name type="scientific">Rhizobium aquaticum</name>
    <dbReference type="NCBI Taxonomy" id="1549636"/>
    <lineage>
        <taxon>Bacteria</taxon>
        <taxon>Pseudomonadati</taxon>
        <taxon>Pseudomonadota</taxon>
        <taxon>Alphaproteobacteria</taxon>
        <taxon>Hyphomicrobiales</taxon>
        <taxon>Rhizobiaceae</taxon>
        <taxon>Rhizobium/Agrobacterium group</taxon>
        <taxon>Rhizobium</taxon>
    </lineage>
</organism>
<evidence type="ECO:0000256" key="3">
    <source>
        <dbReference type="ARBA" id="ARBA00023014"/>
    </source>
</evidence>
<keyword evidence="3" id="KW-0411">Iron-sulfur</keyword>
<dbReference type="InterPro" id="IPR010211">
    <property type="entry name" value="Redox-sen_tscrpt-act_SoxR"/>
</dbReference>
<accession>A0ABV2IVI6</accession>
<evidence type="ECO:0000313" key="6">
    <source>
        <dbReference type="EMBL" id="MET3612501.1"/>
    </source>
</evidence>
<gene>
    <name evidence="6" type="ORF">ABID16_000806</name>
</gene>
<evidence type="ECO:0000259" key="5">
    <source>
        <dbReference type="PROSITE" id="PS50937"/>
    </source>
</evidence>
<dbReference type="Proteomes" id="UP001549047">
    <property type="component" value="Unassembled WGS sequence"/>
</dbReference>
<keyword evidence="7" id="KW-1185">Reference proteome</keyword>
<dbReference type="NCBIfam" id="TIGR01950">
    <property type="entry name" value="SoxR"/>
    <property type="match status" value="1"/>
</dbReference>
<dbReference type="PANTHER" id="PTHR30204">
    <property type="entry name" value="REDOX-CYCLING DRUG-SENSING TRANSCRIPTIONAL ACTIVATOR SOXR"/>
    <property type="match status" value="1"/>
</dbReference>
<protein>
    <submittedName>
        <fullName evidence="6">MerR family redox-sensitive transcriptional activator SoxR</fullName>
    </submittedName>
</protein>
<evidence type="ECO:0000256" key="1">
    <source>
        <dbReference type="ARBA" id="ARBA00022714"/>
    </source>
</evidence>
<keyword evidence="4" id="KW-0238">DNA-binding</keyword>
<dbReference type="InterPro" id="IPR000551">
    <property type="entry name" value="MerR-type_HTH_dom"/>
</dbReference>
<dbReference type="Gene3D" id="1.10.1660.10">
    <property type="match status" value="1"/>
</dbReference>
<dbReference type="CDD" id="cd01110">
    <property type="entry name" value="HTH_SoxR"/>
    <property type="match status" value="1"/>
</dbReference>
<dbReference type="InterPro" id="IPR047057">
    <property type="entry name" value="MerR_fam"/>
</dbReference>
<reference evidence="6 7" key="1">
    <citation type="submission" date="2024-06" db="EMBL/GenBank/DDBJ databases">
        <title>Genomic Encyclopedia of Type Strains, Phase IV (KMG-IV): sequencing the most valuable type-strain genomes for metagenomic binning, comparative biology and taxonomic classification.</title>
        <authorList>
            <person name="Goeker M."/>
        </authorList>
    </citation>
    <scope>NUCLEOTIDE SEQUENCE [LARGE SCALE GENOMIC DNA]</scope>
    <source>
        <strain evidence="6 7">DSM 29780</strain>
    </source>
</reference>
<dbReference type="SMART" id="SM00422">
    <property type="entry name" value="HTH_MERR"/>
    <property type="match status" value="1"/>
</dbReference>
<sequence>MPKTRLSIGEVARRSGLPISTLHFYERKGLIAAERTAGKQRIYPRAVLRRIAVIKVAQSVGIPLSEIAAALAILPSGEMPSTQDWARLAERWHDSLSRRIALLTALRDKMSLCIGCGCLSVERCPLLNKDDHLAESGSGALLLKP</sequence>
<feature type="domain" description="HTH merR-type" evidence="5">
    <location>
        <begin position="5"/>
        <end position="73"/>
    </location>
</feature>
<dbReference type="RefSeq" id="WP_354555064.1">
    <property type="nucleotide sequence ID" value="NZ_JBEPMB010000001.1"/>
</dbReference>
<evidence type="ECO:0000256" key="2">
    <source>
        <dbReference type="ARBA" id="ARBA00023004"/>
    </source>
</evidence>
<evidence type="ECO:0000256" key="4">
    <source>
        <dbReference type="ARBA" id="ARBA00023125"/>
    </source>
</evidence>
<proteinExistence type="predicted"/>
<comment type="caution">
    <text evidence="6">The sequence shown here is derived from an EMBL/GenBank/DDBJ whole genome shotgun (WGS) entry which is preliminary data.</text>
</comment>
<dbReference type="PRINTS" id="PR00040">
    <property type="entry name" value="HTHMERR"/>
</dbReference>
<dbReference type="Pfam" id="PF13411">
    <property type="entry name" value="MerR_1"/>
    <property type="match status" value="1"/>
</dbReference>
<name>A0ABV2IVI6_9HYPH</name>
<dbReference type="EMBL" id="JBEPMB010000001">
    <property type="protein sequence ID" value="MET3612501.1"/>
    <property type="molecule type" value="Genomic_DNA"/>
</dbReference>
<dbReference type="PROSITE" id="PS50937">
    <property type="entry name" value="HTH_MERR_2"/>
    <property type="match status" value="1"/>
</dbReference>
<evidence type="ECO:0000313" key="7">
    <source>
        <dbReference type="Proteomes" id="UP001549047"/>
    </source>
</evidence>
<keyword evidence="2" id="KW-0408">Iron</keyword>
<dbReference type="SUPFAM" id="SSF46955">
    <property type="entry name" value="Putative DNA-binding domain"/>
    <property type="match status" value="1"/>
</dbReference>